<evidence type="ECO:0000256" key="1">
    <source>
        <dbReference type="SAM" id="Phobius"/>
    </source>
</evidence>
<dbReference type="AlphaFoldDB" id="A0A1G2PHR3"/>
<dbReference type="STRING" id="1802362.A2806_02500"/>
<organism evidence="3 4">
    <name type="scientific">Candidatus Terrybacteria bacterium RIFCSPHIGHO2_01_FULL_48_17</name>
    <dbReference type="NCBI Taxonomy" id="1802362"/>
    <lineage>
        <taxon>Bacteria</taxon>
        <taxon>Candidatus Terryibacteriota</taxon>
    </lineage>
</organism>
<dbReference type="Proteomes" id="UP000177629">
    <property type="component" value="Unassembled WGS sequence"/>
</dbReference>
<keyword evidence="1" id="KW-0812">Transmembrane</keyword>
<accession>A0A1G2PHR3</accession>
<evidence type="ECO:0008006" key="5">
    <source>
        <dbReference type="Google" id="ProtNLM"/>
    </source>
</evidence>
<feature type="transmembrane region" description="Helical" evidence="1">
    <location>
        <begin position="149"/>
        <end position="171"/>
    </location>
</feature>
<evidence type="ECO:0000256" key="2">
    <source>
        <dbReference type="SAM" id="SignalP"/>
    </source>
</evidence>
<evidence type="ECO:0000313" key="3">
    <source>
        <dbReference type="EMBL" id="OHA47885.1"/>
    </source>
</evidence>
<keyword evidence="1" id="KW-0472">Membrane</keyword>
<keyword evidence="2" id="KW-0732">Signal</keyword>
<reference evidence="3 4" key="1">
    <citation type="journal article" date="2016" name="Nat. Commun.">
        <title>Thousands of microbial genomes shed light on interconnected biogeochemical processes in an aquifer system.</title>
        <authorList>
            <person name="Anantharaman K."/>
            <person name="Brown C.T."/>
            <person name="Hug L.A."/>
            <person name="Sharon I."/>
            <person name="Castelle C.J."/>
            <person name="Probst A.J."/>
            <person name="Thomas B.C."/>
            <person name="Singh A."/>
            <person name="Wilkins M.J."/>
            <person name="Karaoz U."/>
            <person name="Brodie E.L."/>
            <person name="Williams K.H."/>
            <person name="Hubbard S.S."/>
            <person name="Banfield J.F."/>
        </authorList>
    </citation>
    <scope>NUCLEOTIDE SEQUENCE [LARGE SCALE GENOMIC DNA]</scope>
</reference>
<evidence type="ECO:0000313" key="4">
    <source>
        <dbReference type="Proteomes" id="UP000177629"/>
    </source>
</evidence>
<proteinExistence type="predicted"/>
<name>A0A1G2PHR3_9BACT</name>
<comment type="caution">
    <text evidence="3">The sequence shown here is derived from an EMBL/GenBank/DDBJ whole genome shotgun (WGS) entry which is preliminary data.</text>
</comment>
<sequence length="178" mass="19103">MRISTNVLFLSCLFLLVPVRVASAQVYPVLTILEPEEGQAHASGTEVVVRFSVQNFSLREDGGHVHMWVDANGFVHNEAREFFSQDAVNLGVLSEGAHNVKLELTTENHISFNPPIRASVNFQVGESAVSSVAEPTNTARGVSLQKNNLTLVGTIAIGAGALFLAAVFLAAKFIKKAS</sequence>
<feature type="chain" id="PRO_5009583893" description="CopC domain-containing protein" evidence="2">
    <location>
        <begin position="25"/>
        <end position="178"/>
    </location>
</feature>
<dbReference type="EMBL" id="MHSS01000013">
    <property type="protein sequence ID" value="OHA47885.1"/>
    <property type="molecule type" value="Genomic_DNA"/>
</dbReference>
<gene>
    <name evidence="3" type="ORF">A2806_02500</name>
</gene>
<protein>
    <recommendedName>
        <fullName evidence="5">CopC domain-containing protein</fullName>
    </recommendedName>
</protein>
<keyword evidence="1" id="KW-1133">Transmembrane helix</keyword>
<feature type="signal peptide" evidence="2">
    <location>
        <begin position="1"/>
        <end position="24"/>
    </location>
</feature>